<dbReference type="InterPro" id="IPR014731">
    <property type="entry name" value="ETF_asu_C"/>
</dbReference>
<name>A0A7T7CDV1_9BACI</name>
<evidence type="ECO:0000313" key="2">
    <source>
        <dbReference type="EMBL" id="QQK78389.1"/>
    </source>
</evidence>
<feature type="domain" description="Electron transfer flavoprotein alpha subunit C-terminal" evidence="1">
    <location>
        <begin position="60"/>
        <end position="140"/>
    </location>
</feature>
<dbReference type="EMBL" id="CP054705">
    <property type="protein sequence ID" value="QQK78389.1"/>
    <property type="molecule type" value="Genomic_DNA"/>
</dbReference>
<sequence length="195" mass="20580">MTLSLGKDHPWCVCLRPDVAGVGKGNSRAKAEITRRQELSDNNEGVNVKEVFSPDPGDIDLLEADRIVAGGRGLNGAEGFQLLEGLANQLEAGVGATRVAVDLGWVPYSRQIGQTGKAVKPRLYIALGISGASQHVDGMSGSEVIIAINNDPNAHIFKLCHLGFVGEAEPIMQALMKALDPKLESSELVAASKGK</sequence>
<dbReference type="InterPro" id="IPR029035">
    <property type="entry name" value="DHS-like_NAD/FAD-binding_dom"/>
</dbReference>
<dbReference type="GO" id="GO:0050660">
    <property type="term" value="F:flavin adenine dinucleotide binding"/>
    <property type="evidence" value="ECO:0007669"/>
    <property type="project" value="InterPro"/>
</dbReference>
<dbReference type="PANTHER" id="PTHR43153:SF1">
    <property type="entry name" value="ELECTRON TRANSFER FLAVOPROTEIN SUBUNIT ALPHA, MITOCHONDRIAL"/>
    <property type="match status" value="1"/>
</dbReference>
<dbReference type="GO" id="GO:0009055">
    <property type="term" value="F:electron transfer activity"/>
    <property type="evidence" value="ECO:0007669"/>
    <property type="project" value="InterPro"/>
</dbReference>
<dbReference type="Gene3D" id="3.40.50.1220">
    <property type="entry name" value="TPP-binding domain"/>
    <property type="match status" value="1"/>
</dbReference>
<dbReference type="KEGG" id="scia:HUG15_17745"/>
<dbReference type="Pfam" id="PF00766">
    <property type="entry name" value="ETF_alpha"/>
    <property type="match status" value="1"/>
</dbReference>
<evidence type="ECO:0000259" key="1">
    <source>
        <dbReference type="Pfam" id="PF00766"/>
    </source>
</evidence>
<organism evidence="2 3">
    <name type="scientific">Salicibibacter cibarius</name>
    <dbReference type="NCBI Taxonomy" id="2743000"/>
    <lineage>
        <taxon>Bacteria</taxon>
        <taxon>Bacillati</taxon>
        <taxon>Bacillota</taxon>
        <taxon>Bacilli</taxon>
        <taxon>Bacillales</taxon>
        <taxon>Bacillaceae</taxon>
        <taxon>Salicibibacter</taxon>
    </lineage>
</organism>
<dbReference type="GO" id="GO:0033539">
    <property type="term" value="P:fatty acid beta-oxidation using acyl-CoA dehydrogenase"/>
    <property type="evidence" value="ECO:0007669"/>
    <property type="project" value="TreeGrafter"/>
</dbReference>
<dbReference type="PANTHER" id="PTHR43153">
    <property type="entry name" value="ELECTRON TRANSFER FLAVOPROTEIN ALPHA"/>
    <property type="match status" value="1"/>
</dbReference>
<evidence type="ECO:0000313" key="3">
    <source>
        <dbReference type="Proteomes" id="UP000595823"/>
    </source>
</evidence>
<keyword evidence="3" id="KW-1185">Reference proteome</keyword>
<proteinExistence type="predicted"/>
<protein>
    <submittedName>
        <fullName evidence="2">Electron transfer flavoprotein subunit alpha/FixB family protein</fullName>
    </submittedName>
</protein>
<dbReference type="Proteomes" id="UP000595823">
    <property type="component" value="Chromosome"/>
</dbReference>
<dbReference type="AlphaFoldDB" id="A0A7T7CDV1"/>
<accession>A0A7T7CDV1</accession>
<dbReference type="InterPro" id="IPR001308">
    <property type="entry name" value="ETF_a/FixB"/>
</dbReference>
<gene>
    <name evidence="2" type="ORF">HUG15_17745</name>
</gene>
<reference evidence="2 3" key="1">
    <citation type="submission" date="2020-06" db="EMBL/GenBank/DDBJ databases">
        <title>Genomic analysis of Salicibibacter sp. NKC5-3.</title>
        <authorList>
            <person name="Oh Y.J."/>
        </authorList>
    </citation>
    <scope>NUCLEOTIDE SEQUENCE [LARGE SCALE GENOMIC DNA]</scope>
    <source>
        <strain evidence="2 3">NKC5-3</strain>
    </source>
</reference>
<dbReference type="SUPFAM" id="SSF52467">
    <property type="entry name" value="DHS-like NAD/FAD-binding domain"/>
    <property type="match status" value="1"/>
</dbReference>